<evidence type="ECO:0000256" key="1">
    <source>
        <dbReference type="SAM" id="SignalP"/>
    </source>
</evidence>
<feature type="signal peptide" evidence="1">
    <location>
        <begin position="1"/>
        <end position="23"/>
    </location>
</feature>
<dbReference type="RefSeq" id="XP_017021867.1">
    <property type="nucleotide sequence ID" value="XM_017166378.2"/>
</dbReference>
<dbReference type="Proteomes" id="UP001652661">
    <property type="component" value="Chromosome 2L"/>
</dbReference>
<evidence type="ECO:0000313" key="3">
    <source>
        <dbReference type="RefSeq" id="XP_017021867.1"/>
    </source>
</evidence>
<protein>
    <submittedName>
        <fullName evidence="3">Accessory gland-specific peptide 26Ab</fullName>
    </submittedName>
</protein>
<dbReference type="InterPro" id="IPR008392">
    <property type="entry name" value="Acp26Ab"/>
</dbReference>
<evidence type="ECO:0000313" key="2">
    <source>
        <dbReference type="Proteomes" id="UP001652661"/>
    </source>
</evidence>
<reference evidence="3" key="2">
    <citation type="submission" date="2025-08" db="UniProtKB">
        <authorList>
            <consortium name="RefSeq"/>
        </authorList>
    </citation>
    <scope>IDENTIFICATION</scope>
    <source>
        <strain evidence="3">14028-0561.14</strain>
        <tissue evidence="3">Whole fly</tissue>
    </source>
</reference>
<dbReference type="GO" id="GO:0005576">
    <property type="term" value="C:extracellular region"/>
    <property type="evidence" value="ECO:0007669"/>
    <property type="project" value="InterPro"/>
</dbReference>
<keyword evidence="2" id="KW-1185">Reference proteome</keyword>
<dbReference type="OrthoDB" id="7860727at2759"/>
<organism evidence="2 3">
    <name type="scientific">Drosophila kikkawai</name>
    <name type="common">Fruit fly</name>
    <dbReference type="NCBI Taxonomy" id="30033"/>
    <lineage>
        <taxon>Eukaryota</taxon>
        <taxon>Metazoa</taxon>
        <taxon>Ecdysozoa</taxon>
        <taxon>Arthropoda</taxon>
        <taxon>Hexapoda</taxon>
        <taxon>Insecta</taxon>
        <taxon>Pterygota</taxon>
        <taxon>Neoptera</taxon>
        <taxon>Endopterygota</taxon>
        <taxon>Diptera</taxon>
        <taxon>Brachycera</taxon>
        <taxon>Muscomorpha</taxon>
        <taxon>Ephydroidea</taxon>
        <taxon>Drosophilidae</taxon>
        <taxon>Drosophila</taxon>
        <taxon>Sophophora</taxon>
    </lineage>
</organism>
<dbReference type="Pfam" id="PF05777">
    <property type="entry name" value="Acp26Ab"/>
    <property type="match status" value="1"/>
</dbReference>
<name>A0A6P4HZI6_DROKI</name>
<feature type="chain" id="PRO_5027925350" evidence="1">
    <location>
        <begin position="24"/>
        <end position="85"/>
    </location>
</feature>
<accession>A0A6P4HZI6</accession>
<dbReference type="GO" id="GO:0007617">
    <property type="term" value="P:mating behavior"/>
    <property type="evidence" value="ECO:0007669"/>
    <property type="project" value="InterPro"/>
</dbReference>
<dbReference type="AlphaFoldDB" id="A0A6P4HZI6"/>
<gene>
    <name evidence="3" type="primary">Acp26Ab</name>
</gene>
<sequence length="85" mass="9676">MNYIRLIGIFSCLCLWHFGTVAPQISIQSRSSSSSRQTIDGQLKTVYDFTSQHDVNDISGKLVHTRKTDFKSDFAAPVHKEEVWT</sequence>
<keyword evidence="1" id="KW-0732">Signal</keyword>
<proteinExistence type="predicted"/>
<reference evidence="2" key="1">
    <citation type="submission" date="2025-05" db="UniProtKB">
        <authorList>
            <consortium name="RefSeq"/>
        </authorList>
    </citation>
    <scope>NUCLEOTIDE SEQUENCE [LARGE SCALE GENOMIC DNA]</scope>
    <source>
        <strain evidence="2">14028-0561.14</strain>
    </source>
</reference>